<keyword evidence="1" id="KW-0812">Transmembrane</keyword>
<evidence type="ECO:0008006" key="4">
    <source>
        <dbReference type="Google" id="ProtNLM"/>
    </source>
</evidence>
<protein>
    <recommendedName>
        <fullName evidence="4">Palmitoyltransferase</fullName>
    </recommendedName>
</protein>
<feature type="transmembrane region" description="Helical" evidence="1">
    <location>
        <begin position="68"/>
        <end position="86"/>
    </location>
</feature>
<organism evidence="2 3">
    <name type="scientific">Perca flavescens</name>
    <name type="common">American yellow perch</name>
    <name type="synonym">Morone flavescens</name>
    <dbReference type="NCBI Taxonomy" id="8167"/>
    <lineage>
        <taxon>Eukaryota</taxon>
        <taxon>Metazoa</taxon>
        <taxon>Chordata</taxon>
        <taxon>Craniata</taxon>
        <taxon>Vertebrata</taxon>
        <taxon>Euteleostomi</taxon>
        <taxon>Actinopterygii</taxon>
        <taxon>Neopterygii</taxon>
        <taxon>Teleostei</taxon>
        <taxon>Neoteleostei</taxon>
        <taxon>Acanthomorphata</taxon>
        <taxon>Eupercaria</taxon>
        <taxon>Perciformes</taxon>
        <taxon>Percoidei</taxon>
        <taxon>Percidae</taxon>
        <taxon>Percinae</taxon>
        <taxon>Perca</taxon>
    </lineage>
</organism>
<dbReference type="EMBL" id="SCKG01000018">
    <property type="protein sequence ID" value="TDH00802.1"/>
    <property type="molecule type" value="Genomic_DNA"/>
</dbReference>
<dbReference type="Proteomes" id="UP000295070">
    <property type="component" value="Chromosome 18"/>
</dbReference>
<evidence type="ECO:0000313" key="3">
    <source>
        <dbReference type="Proteomes" id="UP000295070"/>
    </source>
</evidence>
<keyword evidence="3" id="KW-1185">Reference proteome</keyword>
<proteinExistence type="predicted"/>
<comment type="caution">
    <text evidence="2">The sequence shown here is derived from an EMBL/GenBank/DDBJ whole genome shotgun (WGS) entry which is preliminary data.</text>
</comment>
<dbReference type="STRING" id="8167.A0A484CAI1"/>
<keyword evidence="1" id="KW-1133">Transmembrane helix</keyword>
<feature type="transmembrane region" description="Helical" evidence="1">
    <location>
        <begin position="98"/>
        <end position="117"/>
    </location>
</feature>
<accession>A0A484CAI1</accession>
<reference evidence="2 3" key="1">
    <citation type="submission" date="2019-01" db="EMBL/GenBank/DDBJ databases">
        <title>A chromosome-scale genome assembly of the yellow perch, Perca flavescens.</title>
        <authorList>
            <person name="Feron R."/>
            <person name="Morvezen R."/>
            <person name="Bestin A."/>
            <person name="Haffray P."/>
            <person name="Klopp C."/>
            <person name="Zahm M."/>
            <person name="Cabau C."/>
            <person name="Roques C."/>
            <person name="Donnadieu C."/>
            <person name="Bouchez O."/>
            <person name="Christie M."/>
            <person name="Larson W."/>
            <person name="Guiguen Y."/>
        </authorList>
    </citation>
    <scope>NUCLEOTIDE SEQUENCE [LARGE SCALE GENOMIC DNA]</scope>
    <source>
        <strain evidence="2">YP-PL-M2</strain>
        <tissue evidence="2">Blood</tissue>
    </source>
</reference>
<gene>
    <name evidence="2" type="ORF">EPR50_G00192420</name>
</gene>
<evidence type="ECO:0000256" key="1">
    <source>
        <dbReference type="SAM" id="Phobius"/>
    </source>
</evidence>
<evidence type="ECO:0000313" key="2">
    <source>
        <dbReference type="EMBL" id="TDH00802.1"/>
    </source>
</evidence>
<dbReference type="AlphaFoldDB" id="A0A484CAI1"/>
<keyword evidence="1" id="KW-0472">Membrane</keyword>
<sequence>MSHMHHAALDQHHPGQYNQICTAHSSAGTEPSFPGQRSRSPRRRWQLFPGRNRFYCDGRIMMARQTGVFYLTLVLILLTCGLFFTFDCPFLASSLSRAIPAVGGVLFLFVMTMLFRASFTDPGVLPRATPDEAAQLERQIGNHATANHSRDGALW</sequence>
<name>A0A484CAI1_PERFV</name>